<dbReference type="EMBL" id="UOFC01000299">
    <property type="protein sequence ID" value="VAW49727.1"/>
    <property type="molecule type" value="Genomic_DNA"/>
</dbReference>
<dbReference type="PROSITE" id="PS51257">
    <property type="entry name" value="PROKAR_LIPOPROTEIN"/>
    <property type="match status" value="1"/>
</dbReference>
<dbReference type="AlphaFoldDB" id="A0A3B0WGD1"/>
<evidence type="ECO:0008006" key="2">
    <source>
        <dbReference type="Google" id="ProtNLM"/>
    </source>
</evidence>
<feature type="non-terminal residue" evidence="1">
    <location>
        <position position="181"/>
    </location>
</feature>
<name>A0A3B0WGD1_9ZZZZ</name>
<gene>
    <name evidence="1" type="ORF">MNBD_GAMMA03-390</name>
</gene>
<proteinExistence type="predicted"/>
<accession>A0A3B0WGD1</accession>
<organism evidence="1">
    <name type="scientific">hydrothermal vent metagenome</name>
    <dbReference type="NCBI Taxonomy" id="652676"/>
    <lineage>
        <taxon>unclassified sequences</taxon>
        <taxon>metagenomes</taxon>
        <taxon>ecological metagenomes</taxon>
    </lineage>
</organism>
<evidence type="ECO:0000313" key="1">
    <source>
        <dbReference type="EMBL" id="VAW49727.1"/>
    </source>
</evidence>
<reference evidence="1" key="1">
    <citation type="submission" date="2018-06" db="EMBL/GenBank/DDBJ databases">
        <authorList>
            <person name="Zhirakovskaya E."/>
        </authorList>
    </citation>
    <scope>NUCLEOTIDE SEQUENCE</scope>
</reference>
<sequence>MKFMKFMKLSVVIGFAIVLGACGANKTVKSVDSTASSVDESAIKVNVLKRVKVASGGMIDQRVLNECQLIVQYPKHLKKLGADNGVQVNIVNSLDTNAAGYNLDVEFKQIVSARNVLTGHSKYTEIHLTLYKDGKKIAEADGGRRSSGGAFSGFKSSCAVIGRTVKVNAQDTVFWLKDPYD</sequence>
<protein>
    <recommendedName>
        <fullName evidence="2">Lipoprotein</fullName>
    </recommendedName>
</protein>